<sequence>MKKVLVLGGSYFIGKAIVEALLGSQKDYEIYTLNRGSRKTEDKRITNIICDREDLNEMKKCLSEHEFNYIIDVSGLNVNQLEILHEALNYEKLEKYIFISSSAVYDVENYKIPFKESFMLGKNKYWGDYGTNKIECEEFLEDKYNYSNVQLIILRPPYVYGENNYAAREGFIFHHIINDRPILIPNDGETKIQFIYSKDLGNLVEGFLETNQDNLSIYNVGNSEAVTFNTWIELCEKAAGKKAIKYHFYYEEKGYNERDFFSFFNYDNVLDVKKIHSVFKEETSMEEGLKKCYQWYLHNEAMVMMKKHVAEKEEEIYKLLGK</sequence>
<dbReference type="PANTHER" id="PTHR43725:SF32">
    <property type="entry name" value="NAD-DEPENDENT EPIMERASE_DEHYDRATASE DOMAIN-CONTAINING PROTEIN"/>
    <property type="match status" value="1"/>
</dbReference>
<dbReference type="Gene3D" id="3.40.50.720">
    <property type="entry name" value="NAD(P)-binding Rossmann-like Domain"/>
    <property type="match status" value="1"/>
</dbReference>
<dbReference type="GO" id="GO:0005996">
    <property type="term" value="P:monosaccharide metabolic process"/>
    <property type="evidence" value="ECO:0007669"/>
    <property type="project" value="TreeGrafter"/>
</dbReference>
<dbReference type="STRING" id="318464.IO99_17035"/>
<dbReference type="Pfam" id="PF01370">
    <property type="entry name" value="Epimerase"/>
    <property type="match status" value="1"/>
</dbReference>
<proteinExistence type="inferred from homology"/>
<feature type="domain" description="NAD-dependent epimerase/dehydratase" evidence="6">
    <location>
        <begin position="4"/>
        <end position="221"/>
    </location>
</feature>
<dbReference type="PANTHER" id="PTHR43725">
    <property type="entry name" value="UDP-GLUCOSE 4-EPIMERASE"/>
    <property type="match status" value="1"/>
</dbReference>
<dbReference type="EMBL" id="JPMD01000047">
    <property type="protein sequence ID" value="KEZ85056.1"/>
    <property type="molecule type" value="Genomic_DNA"/>
</dbReference>
<reference evidence="7 8" key="1">
    <citation type="submission" date="2014-07" db="EMBL/GenBank/DDBJ databases">
        <title>Draft genome of Clostridium sulfidigenes 113A isolated from sediments associated with methane hydrate from Krishna Godavari basin.</title>
        <authorList>
            <person name="Honkalas V.S."/>
            <person name="Dabir A.P."/>
            <person name="Arora P."/>
            <person name="Dhakephalkar P.K."/>
        </authorList>
    </citation>
    <scope>NUCLEOTIDE SEQUENCE [LARGE SCALE GENOMIC DNA]</scope>
    <source>
        <strain evidence="7 8">113A</strain>
    </source>
</reference>
<comment type="similarity">
    <text evidence="2">Belongs to the NAD(P)-dependent epimerase/dehydratase family.</text>
</comment>
<keyword evidence="8" id="KW-1185">Reference proteome</keyword>
<dbReference type="InterPro" id="IPR036291">
    <property type="entry name" value="NAD(P)-bd_dom_sf"/>
</dbReference>
<dbReference type="InterPro" id="IPR001509">
    <property type="entry name" value="Epimerase_deHydtase"/>
</dbReference>
<evidence type="ECO:0000256" key="5">
    <source>
        <dbReference type="ARBA" id="ARBA00033067"/>
    </source>
</evidence>
<dbReference type="RefSeq" id="WP_035135332.1">
    <property type="nucleotide sequence ID" value="NZ_JPMD01000047.1"/>
</dbReference>
<evidence type="ECO:0000256" key="2">
    <source>
        <dbReference type="ARBA" id="ARBA00007637"/>
    </source>
</evidence>
<protein>
    <recommendedName>
        <fullName evidence="3">UDP-glucose 4-epimerase</fullName>
    </recommendedName>
    <alternativeName>
        <fullName evidence="5">Galactowaldenase</fullName>
    </alternativeName>
    <alternativeName>
        <fullName evidence="4">UDP-galactose 4-epimerase</fullName>
    </alternativeName>
</protein>
<dbReference type="GO" id="GO:0003978">
    <property type="term" value="F:UDP-glucose 4-epimerase activity"/>
    <property type="evidence" value="ECO:0007669"/>
    <property type="project" value="TreeGrafter"/>
</dbReference>
<dbReference type="Proteomes" id="UP000028542">
    <property type="component" value="Unassembled WGS sequence"/>
</dbReference>
<dbReference type="SUPFAM" id="SSF51735">
    <property type="entry name" value="NAD(P)-binding Rossmann-fold domains"/>
    <property type="match status" value="1"/>
</dbReference>
<evidence type="ECO:0000256" key="4">
    <source>
        <dbReference type="ARBA" id="ARBA00031367"/>
    </source>
</evidence>
<evidence type="ECO:0000256" key="1">
    <source>
        <dbReference type="ARBA" id="ARBA00004947"/>
    </source>
</evidence>
<dbReference type="GO" id="GO:0005829">
    <property type="term" value="C:cytosol"/>
    <property type="evidence" value="ECO:0007669"/>
    <property type="project" value="TreeGrafter"/>
</dbReference>
<evidence type="ECO:0000256" key="3">
    <source>
        <dbReference type="ARBA" id="ARBA00018569"/>
    </source>
</evidence>
<gene>
    <name evidence="7" type="ORF">IO99_17035</name>
</gene>
<comment type="caution">
    <text evidence="7">The sequence shown here is derived from an EMBL/GenBank/DDBJ whole genome shotgun (WGS) entry which is preliminary data.</text>
</comment>
<organism evidence="7 8">
    <name type="scientific">Clostridium sulfidigenes</name>
    <dbReference type="NCBI Taxonomy" id="318464"/>
    <lineage>
        <taxon>Bacteria</taxon>
        <taxon>Bacillati</taxon>
        <taxon>Bacillota</taxon>
        <taxon>Clostridia</taxon>
        <taxon>Eubacteriales</taxon>
        <taxon>Clostridiaceae</taxon>
        <taxon>Clostridium</taxon>
    </lineage>
</organism>
<evidence type="ECO:0000313" key="7">
    <source>
        <dbReference type="EMBL" id="KEZ85056.1"/>
    </source>
</evidence>
<name>A0A084J7X2_9CLOT</name>
<dbReference type="eggNOG" id="COG0451">
    <property type="taxonomic scope" value="Bacteria"/>
</dbReference>
<evidence type="ECO:0000259" key="6">
    <source>
        <dbReference type="Pfam" id="PF01370"/>
    </source>
</evidence>
<evidence type="ECO:0000313" key="8">
    <source>
        <dbReference type="Proteomes" id="UP000028542"/>
    </source>
</evidence>
<dbReference type="AlphaFoldDB" id="A0A084J7X2"/>
<comment type="pathway">
    <text evidence="1">Carbohydrate metabolism; galactose metabolism.</text>
</comment>
<accession>A0A084J7X2</accession>